<organism evidence="2 3">
    <name type="scientific">Adhaeribacter swui</name>
    <dbReference type="NCBI Taxonomy" id="2086471"/>
    <lineage>
        <taxon>Bacteria</taxon>
        <taxon>Pseudomonadati</taxon>
        <taxon>Bacteroidota</taxon>
        <taxon>Cytophagia</taxon>
        <taxon>Cytophagales</taxon>
        <taxon>Hymenobacteraceae</taxon>
        <taxon>Adhaeribacter</taxon>
    </lineage>
</organism>
<dbReference type="KEGG" id="aswu:HUW51_09615"/>
<dbReference type="CDD" id="cd19163">
    <property type="entry name" value="AKR_galDH"/>
    <property type="match status" value="1"/>
</dbReference>
<dbReference type="Pfam" id="PF00248">
    <property type="entry name" value="Aldo_ket_red"/>
    <property type="match status" value="1"/>
</dbReference>
<dbReference type="InterPro" id="IPR020471">
    <property type="entry name" value="AKR"/>
</dbReference>
<dbReference type="InterPro" id="IPR023210">
    <property type="entry name" value="NADP_OxRdtase_dom"/>
</dbReference>
<dbReference type="InterPro" id="IPR044479">
    <property type="entry name" value="LGALDH-like"/>
</dbReference>
<evidence type="ECO:0000313" key="2">
    <source>
        <dbReference type="EMBL" id="QNF32977.1"/>
    </source>
</evidence>
<protein>
    <submittedName>
        <fullName evidence="2">Aldo/keto reductase</fullName>
    </submittedName>
</protein>
<evidence type="ECO:0000313" key="3">
    <source>
        <dbReference type="Proteomes" id="UP000515237"/>
    </source>
</evidence>
<feature type="domain" description="NADP-dependent oxidoreductase" evidence="1">
    <location>
        <begin position="16"/>
        <end position="292"/>
    </location>
</feature>
<dbReference type="InterPro" id="IPR036812">
    <property type="entry name" value="NAD(P)_OxRdtase_dom_sf"/>
</dbReference>
<proteinExistence type="predicted"/>
<dbReference type="PANTHER" id="PTHR42686:SF1">
    <property type="entry name" value="GH17980P-RELATED"/>
    <property type="match status" value="1"/>
</dbReference>
<dbReference type="EMBL" id="CP055156">
    <property type="protein sequence ID" value="QNF32977.1"/>
    <property type="molecule type" value="Genomic_DNA"/>
</dbReference>
<dbReference type="GO" id="GO:0010349">
    <property type="term" value="F:L-galactose dehydrogenase activity"/>
    <property type="evidence" value="ECO:0007669"/>
    <property type="project" value="InterPro"/>
</dbReference>
<dbReference type="Proteomes" id="UP000515237">
    <property type="component" value="Chromosome"/>
</dbReference>
<dbReference type="AlphaFoldDB" id="A0A7G7G743"/>
<accession>A0A7G7G743</accession>
<dbReference type="RefSeq" id="WP_185273760.1">
    <property type="nucleotide sequence ID" value="NZ_CP055156.1"/>
</dbReference>
<dbReference type="GO" id="GO:0005829">
    <property type="term" value="C:cytosol"/>
    <property type="evidence" value="ECO:0007669"/>
    <property type="project" value="TreeGrafter"/>
</dbReference>
<reference evidence="2 3" key="1">
    <citation type="journal article" date="2018" name="Int. J. Syst. Evol. Microbiol.">
        <title>Adhaeribacter swui sp. nov., isolated from wet mud.</title>
        <authorList>
            <person name="Kim D.U."/>
            <person name="Kim K.W."/>
            <person name="Kang M.S."/>
            <person name="Kim J.Y."/>
            <person name="Jang J.H."/>
            <person name="Kim M.K."/>
        </authorList>
    </citation>
    <scope>NUCLEOTIDE SEQUENCE [LARGE SCALE GENOMIC DNA]</scope>
    <source>
        <strain evidence="2 3">KCTC 52873</strain>
    </source>
</reference>
<gene>
    <name evidence="2" type="ORF">HUW51_09615</name>
</gene>
<keyword evidence="3" id="KW-1185">Reference proteome</keyword>
<dbReference type="Gene3D" id="3.20.20.100">
    <property type="entry name" value="NADP-dependent oxidoreductase domain"/>
    <property type="match status" value="1"/>
</dbReference>
<sequence>MNYRKLGKTNLNVSVLGFGASPLGNVFDVADEKEGARAVHYAIDQGINFFDVSPFYGLTLAEERLGKALEGKRQEIILATKCGRYGLQDFDFSYNRIIKSIDESLTRLKTDYVDILQLHDIEFVDKSQILNEAFPAIQKIKESGKARFIGITGLPVRYLAEIARQVELDTVLSWAHYNLLEDEINDELVPLSKEKNFGLMNAAPLMQRILSDAPLPDWHRSPQAVKDVQPQLLQLCESYGVRLSDVAIKYAVDHPDIATTIVGMWEAKHVEQNIKALDLEIPADLMTEILKIVTPLKNQMWFEGKPENNIPKPSSGI</sequence>
<name>A0A7G7G743_9BACT</name>
<evidence type="ECO:0000259" key="1">
    <source>
        <dbReference type="Pfam" id="PF00248"/>
    </source>
</evidence>
<dbReference type="PANTHER" id="PTHR42686">
    <property type="entry name" value="GH17980P-RELATED"/>
    <property type="match status" value="1"/>
</dbReference>
<dbReference type="SUPFAM" id="SSF51430">
    <property type="entry name" value="NAD(P)-linked oxidoreductase"/>
    <property type="match status" value="1"/>
</dbReference>